<proteinExistence type="predicted"/>
<dbReference type="KEGG" id="mmor:MMOR_28850"/>
<organism evidence="3 4">
    <name type="scientific">Mycolicibacterium moriokaense</name>
    <dbReference type="NCBI Taxonomy" id="39691"/>
    <lineage>
        <taxon>Bacteria</taxon>
        <taxon>Bacillati</taxon>
        <taxon>Actinomycetota</taxon>
        <taxon>Actinomycetes</taxon>
        <taxon>Mycobacteriales</taxon>
        <taxon>Mycobacteriaceae</taxon>
        <taxon>Mycolicibacterium</taxon>
    </lineage>
</organism>
<reference evidence="3 4" key="1">
    <citation type="journal article" date="2019" name="Emerg. Microbes Infect.">
        <title>Comprehensive subspecies identification of 175 nontuberculous mycobacteria species based on 7547 genomic profiles.</title>
        <authorList>
            <person name="Matsumoto Y."/>
            <person name="Kinjo T."/>
            <person name="Motooka D."/>
            <person name="Nabeya D."/>
            <person name="Jung N."/>
            <person name="Uechi K."/>
            <person name="Horii T."/>
            <person name="Iida T."/>
            <person name="Fujita J."/>
            <person name="Nakamura S."/>
        </authorList>
    </citation>
    <scope>NUCLEOTIDE SEQUENCE [LARGE SCALE GENOMIC DNA]</scope>
    <source>
        <strain evidence="3 4">JCM 6375</strain>
    </source>
</reference>
<gene>
    <name evidence="3" type="ORF">MMOR_28850</name>
</gene>
<feature type="domain" description="Endonuclease GajA/Old nuclease/RecF-like AAA" evidence="1">
    <location>
        <begin position="7"/>
        <end position="77"/>
    </location>
</feature>
<evidence type="ECO:0000259" key="1">
    <source>
        <dbReference type="Pfam" id="PF13175"/>
    </source>
</evidence>
<protein>
    <submittedName>
        <fullName evidence="3">Uncharacterized protein</fullName>
    </submittedName>
</protein>
<dbReference type="InterPro" id="IPR051396">
    <property type="entry name" value="Bact_Antivir_Def_Nuclease"/>
</dbReference>
<evidence type="ECO:0000313" key="3">
    <source>
        <dbReference type="EMBL" id="BBX01949.1"/>
    </source>
</evidence>
<dbReference type="PANTHER" id="PTHR43581:SF4">
    <property type="entry name" value="ATP_GTP PHOSPHATASE"/>
    <property type="match status" value="1"/>
</dbReference>
<dbReference type="Proteomes" id="UP000466681">
    <property type="component" value="Chromosome"/>
</dbReference>
<dbReference type="RefSeq" id="WP_083157882.1">
    <property type="nucleotide sequence ID" value="NZ_AP022560.1"/>
</dbReference>
<dbReference type="InterPro" id="IPR041685">
    <property type="entry name" value="AAA_GajA/Old/RecF-like"/>
</dbReference>
<feature type="domain" description="OLD protein-like TOPRIM" evidence="2">
    <location>
        <begin position="125"/>
        <end position="193"/>
    </location>
</feature>
<dbReference type="EMBL" id="AP022560">
    <property type="protein sequence ID" value="BBX01949.1"/>
    <property type="molecule type" value="Genomic_DNA"/>
</dbReference>
<dbReference type="AlphaFoldDB" id="A0AAD1HBG1"/>
<evidence type="ECO:0000259" key="2">
    <source>
        <dbReference type="Pfam" id="PF20469"/>
    </source>
</evidence>
<dbReference type="InterPro" id="IPR034139">
    <property type="entry name" value="TOPRIM_OLD"/>
</dbReference>
<sequence length="320" mass="35167">MATQPSDHLVPYTRQGTGSINLLVFSLLTIIADLKGRQSVIFAMEEPEIALPPHTQRHVTRYVLQQMGQSIVTSHSAPVIEQFEPESIVMLHREGTMLTGAPINLTKIKRKTYLTNRRQFAEAILARGVLVVEGSTEAVVFPAISSVLERVRVGYTHLDFAGVSIFPCSGDGDVDRFGPIFKALGKVVYGTCDKPNATPPADVLANRAAFDHFWESAESGIEQVLVNGIPVTTLRRFLESVSARADYPGTHHPYNPAMSDDDVPALTFNVLKARKGEAYAYAAMLIEQCETEAELPTELVTILIKIDQELRTEPEEPGVP</sequence>
<dbReference type="Pfam" id="PF20469">
    <property type="entry name" value="OLD-like_TOPRIM"/>
    <property type="match status" value="1"/>
</dbReference>
<name>A0AAD1HBG1_9MYCO</name>
<keyword evidence="4" id="KW-1185">Reference proteome</keyword>
<evidence type="ECO:0000313" key="4">
    <source>
        <dbReference type="Proteomes" id="UP000466681"/>
    </source>
</evidence>
<dbReference type="Pfam" id="PF13175">
    <property type="entry name" value="AAA_15"/>
    <property type="match status" value="1"/>
</dbReference>
<accession>A0AAD1HBG1</accession>
<dbReference type="PANTHER" id="PTHR43581">
    <property type="entry name" value="ATP/GTP PHOSPHATASE"/>
    <property type="match status" value="1"/>
</dbReference>